<dbReference type="SUPFAM" id="SSF56399">
    <property type="entry name" value="ADP-ribosylation"/>
    <property type="match status" value="1"/>
</dbReference>
<dbReference type="PROSITE" id="PS50005">
    <property type="entry name" value="TPR"/>
    <property type="match status" value="3"/>
</dbReference>
<feature type="repeat" description="TPR" evidence="3">
    <location>
        <begin position="547"/>
        <end position="580"/>
    </location>
</feature>
<organism evidence="4 5">
    <name type="scientific">Adineta steineri</name>
    <dbReference type="NCBI Taxonomy" id="433720"/>
    <lineage>
        <taxon>Eukaryota</taxon>
        <taxon>Metazoa</taxon>
        <taxon>Spiralia</taxon>
        <taxon>Gnathifera</taxon>
        <taxon>Rotifera</taxon>
        <taxon>Eurotatoria</taxon>
        <taxon>Bdelloidea</taxon>
        <taxon>Adinetida</taxon>
        <taxon>Adinetidae</taxon>
        <taxon>Adineta</taxon>
    </lineage>
</organism>
<reference evidence="4" key="1">
    <citation type="submission" date="2021-02" db="EMBL/GenBank/DDBJ databases">
        <authorList>
            <person name="Nowell W R."/>
        </authorList>
    </citation>
    <scope>NUCLEOTIDE SEQUENCE</scope>
</reference>
<dbReference type="Gene3D" id="1.25.40.10">
    <property type="entry name" value="Tetratricopeptide repeat domain"/>
    <property type="match status" value="4"/>
</dbReference>
<dbReference type="Pfam" id="PF13424">
    <property type="entry name" value="TPR_12"/>
    <property type="match status" value="1"/>
</dbReference>
<dbReference type="PANTHER" id="PTHR45641">
    <property type="entry name" value="TETRATRICOPEPTIDE REPEAT PROTEIN (AFU_ORTHOLOGUE AFUA_6G03870)"/>
    <property type="match status" value="1"/>
</dbReference>
<keyword evidence="2 3" id="KW-0802">TPR repeat</keyword>
<dbReference type="Proteomes" id="UP000663868">
    <property type="component" value="Unassembled WGS sequence"/>
</dbReference>
<feature type="non-terminal residue" evidence="4">
    <location>
        <position position="1"/>
    </location>
</feature>
<name>A0A819YD76_9BILA</name>
<dbReference type="EMBL" id="CAJOBB010006175">
    <property type="protein sequence ID" value="CAF4153194.1"/>
    <property type="molecule type" value="Genomic_DNA"/>
</dbReference>
<keyword evidence="1" id="KW-0677">Repeat</keyword>
<evidence type="ECO:0000256" key="2">
    <source>
        <dbReference type="ARBA" id="ARBA00022803"/>
    </source>
</evidence>
<dbReference type="InterPro" id="IPR019734">
    <property type="entry name" value="TPR_rpt"/>
</dbReference>
<feature type="repeat" description="TPR" evidence="3">
    <location>
        <begin position="505"/>
        <end position="538"/>
    </location>
</feature>
<dbReference type="SMART" id="SM00028">
    <property type="entry name" value="TPR"/>
    <property type="match status" value="6"/>
</dbReference>
<proteinExistence type="predicted"/>
<dbReference type="SUPFAM" id="SSF48452">
    <property type="entry name" value="TPR-like"/>
    <property type="match status" value="1"/>
</dbReference>
<comment type="caution">
    <text evidence="4">The sequence shown here is derived from an EMBL/GenBank/DDBJ whole genome shotgun (WGS) entry which is preliminary data.</text>
</comment>
<evidence type="ECO:0000313" key="4">
    <source>
        <dbReference type="EMBL" id="CAF4153194.1"/>
    </source>
</evidence>
<dbReference type="AlphaFoldDB" id="A0A819YD76"/>
<gene>
    <name evidence="4" type="ORF">KXQ929_LOCUS37378</name>
</gene>
<dbReference type="InterPro" id="IPR011990">
    <property type="entry name" value="TPR-like_helical_dom_sf"/>
</dbReference>
<feature type="non-terminal residue" evidence="4">
    <location>
        <position position="1023"/>
    </location>
</feature>
<sequence length="1023" mass="117998">MPQQNYGSPKLSNKPGTLISKSAATGQQNEIVQDISLRNADNKHISVGTIVEAHKRFKANTLGTKEVLPPIPPSRTNLDNDYGDIDDSVQDFDTIDEDSLPLKLFDGKKQSLDELSEESMSYLWFRRIKEIFLHIDYTKDNQADDPFIEFDMDLARVDLINACDRYIENERIIITKTDVNTTKSKGSSQQTGSSLSIDECINELNHFTTNPSSEELSSVLNKCIGSLRDLDKRTQDVIDKLQKQLTKNSEVDIRTIKELIQSLQTKEVKQKSDLEKRQDGDMKKLYAEVFKMSYKRNPLRTDIEQEELTPVKKGDNQPNFRNAIWWYSCDKASIYYQINSILRLENFELLMAYRYYLSDLCKMIEFIYQERKREQGDITQTFYRAGPINEAQLEKMRKPQKRQLISLIGFISTTTDMDIAKGYAQKQSISKGNKRALFQITVKPQESCTAFAYIEVEECSSSGRAALLAHYLMELGEYRAARKYLSSLLNEAQDGGILNNDPNLATIYSCLGMIYARQGLHGDALKTFKQALNTQARLEYSNNNALAEIHKSIGLAYVGLGRLNEAEETLAKALRIQLREANSDQQYLASIYGDIGYVQYKKDHMRKALDAFEEAEKIYKKNSNKIAHDALEQSLTRAEYLTNYGHLLSVNNDIAEAQTRYSEALKLYKSILRDNDPKLMQTYINIMVAYANTKKFSEVTKWFEDKTVKELIDKQELNMFELNSSVTQSSLAFLHEFVGACYVAQNSYDTAIRLWARAVIFKRKARLEQLLLETTNNISSMSINEQKSFINENYRRAREYFNNTARDTEQSKNQKIEQLPNEFCVSLLYAESYNHRSAIENLEKAVTILNSSDDDMKLIACLLLINLYKHQLDEKSAIDNCDRALELIKQSKTQKDRVLEVEVNLTRIECIKEAKQNAKVFDEQNNANVIDELKKLDRSLKTNGSDTKYVTLKVIIYDTLARYYLAEPNYEEFDRVAEKSVIYKIRNFSQYHPSLVINSKLLAERYIQQSRYHEALYFYERAL</sequence>
<evidence type="ECO:0000256" key="3">
    <source>
        <dbReference type="PROSITE-ProRule" id="PRU00339"/>
    </source>
</evidence>
<protein>
    <submittedName>
        <fullName evidence="4">Uncharacterized protein</fullName>
    </submittedName>
</protein>
<dbReference type="PANTHER" id="PTHR45641:SF1">
    <property type="entry name" value="AAA+ ATPASE DOMAIN-CONTAINING PROTEIN"/>
    <property type="match status" value="1"/>
</dbReference>
<accession>A0A819YD76</accession>
<feature type="repeat" description="TPR" evidence="3">
    <location>
        <begin position="589"/>
        <end position="622"/>
    </location>
</feature>
<evidence type="ECO:0000313" key="5">
    <source>
        <dbReference type="Proteomes" id="UP000663868"/>
    </source>
</evidence>
<evidence type="ECO:0000256" key="1">
    <source>
        <dbReference type="ARBA" id="ARBA00022737"/>
    </source>
</evidence>
<dbReference type="SUPFAM" id="SSF81901">
    <property type="entry name" value="HCP-like"/>
    <property type="match status" value="1"/>
</dbReference>